<evidence type="ECO:0000313" key="4">
    <source>
        <dbReference type="Proteomes" id="UP000590740"/>
    </source>
</evidence>
<comment type="caution">
    <text evidence="3">The sequence shown here is derived from an EMBL/GenBank/DDBJ whole genome shotgun (WGS) entry which is preliminary data.</text>
</comment>
<evidence type="ECO:0000256" key="1">
    <source>
        <dbReference type="ARBA" id="ARBA00022729"/>
    </source>
</evidence>
<dbReference type="AlphaFoldDB" id="A0A7W7YFL2"/>
<dbReference type="InterPro" id="IPR011042">
    <property type="entry name" value="6-blade_b-propeller_TolB-like"/>
</dbReference>
<accession>A0A7W7YFL2</accession>
<proteinExistence type="predicted"/>
<evidence type="ECO:0000256" key="2">
    <source>
        <dbReference type="ARBA" id="ARBA00023180"/>
    </source>
</evidence>
<dbReference type="Proteomes" id="UP000590740">
    <property type="component" value="Unassembled WGS sequence"/>
</dbReference>
<keyword evidence="4" id="KW-1185">Reference proteome</keyword>
<name>A0A7W7YFL2_9BACT</name>
<evidence type="ECO:0008006" key="5">
    <source>
        <dbReference type="Google" id="ProtNLM"/>
    </source>
</evidence>
<dbReference type="SUPFAM" id="SSF101898">
    <property type="entry name" value="NHL repeat"/>
    <property type="match status" value="1"/>
</dbReference>
<dbReference type="PANTHER" id="PTHR10680:SF38">
    <property type="entry name" value="BLL1368 PROTEIN"/>
    <property type="match status" value="1"/>
</dbReference>
<protein>
    <recommendedName>
        <fullName evidence="5">6-bladed beta-propeller</fullName>
    </recommendedName>
</protein>
<gene>
    <name evidence="3" type="ORF">HNQ65_004898</name>
</gene>
<reference evidence="3 4" key="1">
    <citation type="submission" date="2020-08" db="EMBL/GenBank/DDBJ databases">
        <title>Genomic Encyclopedia of Type Strains, Phase IV (KMG-IV): sequencing the most valuable type-strain genomes for metagenomic binning, comparative biology and taxonomic classification.</title>
        <authorList>
            <person name="Goeker M."/>
        </authorList>
    </citation>
    <scope>NUCLEOTIDE SEQUENCE [LARGE SCALE GENOMIC DNA]</scope>
    <source>
        <strain evidence="3 4">DSM 12252</strain>
    </source>
</reference>
<organism evidence="3 4">
    <name type="scientific">Prosthecobacter vanneervenii</name>
    <dbReference type="NCBI Taxonomy" id="48466"/>
    <lineage>
        <taxon>Bacteria</taxon>
        <taxon>Pseudomonadati</taxon>
        <taxon>Verrucomicrobiota</taxon>
        <taxon>Verrucomicrobiia</taxon>
        <taxon>Verrucomicrobiales</taxon>
        <taxon>Verrucomicrobiaceae</taxon>
        <taxon>Prosthecobacter</taxon>
    </lineage>
</organism>
<evidence type="ECO:0000313" key="3">
    <source>
        <dbReference type="EMBL" id="MBB5035288.1"/>
    </source>
</evidence>
<keyword evidence="1" id="KW-0732">Signal</keyword>
<dbReference type="Gene3D" id="2.120.10.30">
    <property type="entry name" value="TolB, C-terminal domain"/>
    <property type="match status" value="1"/>
</dbReference>
<dbReference type="RefSeq" id="WP_184343919.1">
    <property type="nucleotide sequence ID" value="NZ_JACHIG010000015.1"/>
</dbReference>
<sequence>MNRRHFIATSAAAALSAPFVKAQSKTSLHGAIIGHGEHRYRVDLEWCKAKRETHPVKNCHEMVMDSQKRLIMITDEAKNNILIFDKEGKVLDAWTLKLRGGHGLSLDARDGKESLLLCDPGGGRVVKTTLTGEVLLELPHAKECGAYDAVTKYAPTEAVAGPNGDIYVADGYGSQFILQFDSTGKFIRKFGGNSTQAMNAGKFMQAHGVTIDTRGPAPLLLCTERIRNEFHWYQLDGTYSHSVYLPGAFMSRPVIVGDLLLSGVCFGMKPNDYRMWRERGFIIILDKNNRVISAPGGQQPKYEGDQVGLLLQDQPVFRNVHDVCVDDAGDLYGCQWNADQVYPYKLHKV</sequence>
<keyword evidence="2" id="KW-0325">Glycoprotein</keyword>
<dbReference type="EMBL" id="JACHIG010000015">
    <property type="protein sequence ID" value="MBB5035288.1"/>
    <property type="molecule type" value="Genomic_DNA"/>
</dbReference>
<dbReference type="PANTHER" id="PTHR10680">
    <property type="entry name" value="PEPTIDYL-GLYCINE ALPHA-AMIDATING MONOOXYGENASE"/>
    <property type="match status" value="1"/>
</dbReference>